<evidence type="ECO:0000256" key="5">
    <source>
        <dbReference type="ARBA" id="ARBA00022454"/>
    </source>
</evidence>
<dbReference type="Pfam" id="PF00076">
    <property type="entry name" value="RRM_1"/>
    <property type="match status" value="1"/>
</dbReference>
<protein>
    <recommendedName>
        <fullName evidence="4">Histone-lysine N-methyltransferase, H3 lysine-4 specific</fullName>
        <ecNumber evidence="3">2.1.1.354</ecNumber>
    </recommendedName>
    <alternativeName>
        <fullName evidence="11">SET domain-containing protein 1</fullName>
    </alternativeName>
</protein>
<dbReference type="SMART" id="SM00317">
    <property type="entry name" value="SET"/>
    <property type="match status" value="1"/>
</dbReference>
<dbReference type="SMART" id="SM00508">
    <property type="entry name" value="PostSET"/>
    <property type="match status" value="1"/>
</dbReference>
<dbReference type="InterPro" id="IPR001214">
    <property type="entry name" value="SET_dom"/>
</dbReference>
<evidence type="ECO:0000313" key="21">
    <source>
        <dbReference type="Proteomes" id="UP000053477"/>
    </source>
</evidence>
<feature type="region of interest" description="Disordered" evidence="16">
    <location>
        <begin position="714"/>
        <end position="741"/>
    </location>
</feature>
<comment type="catalytic activity">
    <reaction evidence="14">
        <text>N(6),N(6)-dimethyl-L-lysyl(4)-[histone H3] + S-adenosyl-L-methionine = N(6),N(6),N(6)-trimethyl-L-lysyl(4)-[histone H3] + S-adenosyl-L-homocysteine + H(+)</text>
        <dbReference type="Rhea" id="RHEA:60272"/>
        <dbReference type="Rhea" id="RHEA-COMP:15537"/>
        <dbReference type="Rhea" id="RHEA-COMP:15540"/>
        <dbReference type="ChEBI" id="CHEBI:15378"/>
        <dbReference type="ChEBI" id="CHEBI:57856"/>
        <dbReference type="ChEBI" id="CHEBI:59789"/>
        <dbReference type="ChEBI" id="CHEBI:61961"/>
        <dbReference type="ChEBI" id="CHEBI:61976"/>
    </reaction>
</comment>
<feature type="domain" description="SET" evidence="18">
    <location>
        <begin position="1439"/>
        <end position="1556"/>
    </location>
</feature>
<feature type="domain" description="Post-SET" evidence="19">
    <location>
        <begin position="1562"/>
        <end position="1578"/>
    </location>
</feature>
<dbReference type="Gene3D" id="2.170.270.10">
    <property type="entry name" value="SET domain"/>
    <property type="match status" value="1"/>
</dbReference>
<evidence type="ECO:0000259" key="17">
    <source>
        <dbReference type="PROSITE" id="PS50102"/>
    </source>
</evidence>
<dbReference type="PROSITE" id="PS50868">
    <property type="entry name" value="POST_SET"/>
    <property type="match status" value="1"/>
</dbReference>
<comment type="catalytic activity">
    <reaction evidence="12">
        <text>L-lysyl(4)-[histone H3] + 3 S-adenosyl-L-methionine = N(6),N(6),N(6)-trimethyl-L-lysyl(4)-[histone H3] + 3 S-adenosyl-L-homocysteine + 3 H(+)</text>
        <dbReference type="Rhea" id="RHEA:60260"/>
        <dbReference type="Rhea" id="RHEA-COMP:15537"/>
        <dbReference type="Rhea" id="RHEA-COMP:15547"/>
        <dbReference type="ChEBI" id="CHEBI:15378"/>
        <dbReference type="ChEBI" id="CHEBI:29969"/>
        <dbReference type="ChEBI" id="CHEBI:57856"/>
        <dbReference type="ChEBI" id="CHEBI:59789"/>
        <dbReference type="ChEBI" id="CHEBI:61961"/>
        <dbReference type="EC" id="2.1.1.354"/>
    </reaction>
</comment>
<keyword evidence="7" id="KW-0808">Transferase</keyword>
<dbReference type="EMBL" id="KQ085976">
    <property type="protein sequence ID" value="KLO12494.1"/>
    <property type="molecule type" value="Genomic_DNA"/>
</dbReference>
<feature type="compositionally biased region" description="Basic and acidic residues" evidence="16">
    <location>
        <begin position="391"/>
        <end position="400"/>
    </location>
</feature>
<dbReference type="GO" id="GO:0140999">
    <property type="term" value="F:histone H3K4 trimethyltransferase activity"/>
    <property type="evidence" value="ECO:0007669"/>
    <property type="project" value="UniProtKB-EC"/>
</dbReference>
<dbReference type="InterPro" id="IPR024636">
    <property type="entry name" value="SET_assoc"/>
</dbReference>
<dbReference type="InterPro" id="IPR044570">
    <property type="entry name" value="Set1-like"/>
</dbReference>
<evidence type="ECO:0000256" key="6">
    <source>
        <dbReference type="ARBA" id="ARBA00022603"/>
    </source>
</evidence>
<feature type="region of interest" description="Disordered" evidence="16">
    <location>
        <begin position="538"/>
        <end position="559"/>
    </location>
</feature>
<feature type="region of interest" description="Disordered" evidence="16">
    <location>
        <begin position="1"/>
        <end position="429"/>
    </location>
</feature>
<evidence type="ECO:0000256" key="3">
    <source>
        <dbReference type="ARBA" id="ARBA00012182"/>
    </source>
</evidence>
<dbReference type="GO" id="GO:0048188">
    <property type="term" value="C:Set1C/COMPASS complex"/>
    <property type="evidence" value="ECO:0007669"/>
    <property type="project" value="TreeGrafter"/>
</dbReference>
<feature type="compositionally biased region" description="Pro residues" evidence="16">
    <location>
        <begin position="196"/>
        <end position="233"/>
    </location>
</feature>
<feature type="compositionally biased region" description="Polar residues" evidence="16">
    <location>
        <begin position="129"/>
        <end position="139"/>
    </location>
</feature>
<dbReference type="FunCoup" id="A0A0H2RKW9">
    <property type="interactions" value="61"/>
</dbReference>
<comment type="subcellular location">
    <subcellularLocation>
        <location evidence="2">Chromosome</location>
    </subcellularLocation>
    <subcellularLocation>
        <location evidence="1">Nucleus</location>
    </subcellularLocation>
</comment>
<feature type="region of interest" description="Disordered" evidence="16">
    <location>
        <begin position="789"/>
        <end position="876"/>
    </location>
</feature>
<dbReference type="InParanoid" id="A0A0H2RKW9"/>
<evidence type="ECO:0000256" key="1">
    <source>
        <dbReference type="ARBA" id="ARBA00004123"/>
    </source>
</evidence>
<comment type="catalytic activity">
    <reaction evidence="13">
        <text>N(6)-methyl-L-lysyl(4)-[histone H3] + S-adenosyl-L-methionine = N(6),N(6)-dimethyl-L-lysyl(4)-[histone H3] + S-adenosyl-L-homocysteine + H(+)</text>
        <dbReference type="Rhea" id="RHEA:60268"/>
        <dbReference type="Rhea" id="RHEA-COMP:15540"/>
        <dbReference type="Rhea" id="RHEA-COMP:15543"/>
        <dbReference type="ChEBI" id="CHEBI:15378"/>
        <dbReference type="ChEBI" id="CHEBI:57856"/>
        <dbReference type="ChEBI" id="CHEBI:59789"/>
        <dbReference type="ChEBI" id="CHEBI:61929"/>
        <dbReference type="ChEBI" id="CHEBI:61976"/>
    </reaction>
</comment>
<feature type="compositionally biased region" description="Pro residues" evidence="16">
    <location>
        <begin position="279"/>
        <end position="333"/>
    </location>
</feature>
<feature type="compositionally biased region" description="Basic and acidic residues" evidence="16">
    <location>
        <begin position="1192"/>
        <end position="1204"/>
    </location>
</feature>
<sequence length="1578" mass="171040">MSGKAPPRGPRALLSSFPPNQPQAGPSNSQTPSPVNHIKPLPSGPSSLRGMGAPPPTGPRSLVNGSSAAASASSSSSRPPKPFVNGRPGSQYAGTSRSLYTPSGPKGKPTIHDSNPLAGNGRRPPTGPSALTGNKTNSRVPASSSLSPLLPSVPLALTSTNPPISRPLSPTFENTRSQSPDSSRAPQISPSVPEQPRSPSPPPPPPPSSHPPPPPPTEPPPPSSTPPPFPPVDVPHLHVPIKFGAIRAPRPSAPQPPTSSPPPLPPSDVSPDESAPAPSSIPPPLPPSPPPLPPSHAPPPLPPPPPDEIESIPPPPSASPPPLPPPSIPPPLPQSTRPSLNGYLSQSPAPKISFNIESRRHNVNTMNNVLRPFSPSPLSIAHLPPTDEPESSSRDDDCNVDHSPPPPSEYLPAIQHERPHSPTPPTVADYVEVTRISKSEWRYSLKPAPEFPPPRSEYPPGIDFKVVFDPALEKDKEGKYKRIIDLVRVAASASSNESSGSASTSKGYKLSDRLKQKSSRDGDTFVLYRFGGEVVDGEPVPVPKDPRKESGFSSSNVKRGRMRSEFHTVSYAYDNNSPFPPPPSTVLIVGVPPLSQQAKLKSYFGKYGPIVAFEKEMDPVTGAALGIVTIQYATHEQARECIAKEDGKRYSAGDGLGMAVGVGLSKGNEEPIKVVFDGEGKKLKAVLAEVGERSKRDREEKRRLQAMKERGEFGPASLHMNGPMQMNGHADAGPSRPARRQLPPSLVRARRAIATYNENASPSPAPPLHPSLPLNPLIHANVNIPTSLKNNHNAINASSPRSSSSSATPLHPLPARPVTSYSFPRNFSHARPHVQHQALATTTTDSTPRVSRSPSPEVHGHSRAKKSDEQVKHERESDRIAILRELARNGKEHVWIDGVQLSGGAVTEDDVRRFFQQLKVEKVLSDHTGWYVTFATPDAAKRAQKFLGGGNQLLLNRSIAIAVRPPPSTNDAEGPALEALKKQVEGKQEWKEDEVLDEAKDMITKELKDMLQKDVVDRLVSVQIRAKVAEEKVKRASSITRDHLTEPERHAATADVAQDKAEGEKPRLKGLSFRKRKEKEVPEPKAIHPTPRPKSLPETERPPVAEPESVHALEVPARVVQTEEVDERPKKRRKKVVTRAIPDDLESEEDEARESVSIIAPSPAPAVEQTPEPLSTEINNLKRAPSPVAEEPEPKRQKVERHPSADPVATKKAKKKVTKQTKKAKVVQDEADVDSSRPTLADAIVPPPVVIDVPPAVAEVRLSPSPGIASPKPAEVPPVVEEIVPPVPHVDPLPETVINGLAQDDEDLYFLKLALSNDVDENLNLADSDVLGPDPDAPIPFRKHLTGSARTEGYYKISHAEKAAYVEQYAVRDTASGDASKQDTVQQPVMSSRSNRANARRRAQGLEEINQVQLAVALSKGETGATETFKFNQLQTRKKHLKFARSPIHDWGLYAMERITKGEMVIEYVGEVIRAAVADKREKAYERQGIGSSYLFRINEDLVVDATKKGNLGRLINHSCEPKCTAKIITINGEKKIVIYAKQDIDLGDEITYDYHFPIEQDKIPCLCRAPKCRGFLN</sequence>
<organism evidence="20 21">
    <name type="scientific">Schizopora paradoxa</name>
    <dbReference type="NCBI Taxonomy" id="27342"/>
    <lineage>
        <taxon>Eukaryota</taxon>
        <taxon>Fungi</taxon>
        <taxon>Dikarya</taxon>
        <taxon>Basidiomycota</taxon>
        <taxon>Agaricomycotina</taxon>
        <taxon>Agaricomycetes</taxon>
        <taxon>Hymenochaetales</taxon>
        <taxon>Schizoporaceae</taxon>
        <taxon>Schizopora</taxon>
    </lineage>
</organism>
<dbReference type="EC" id="2.1.1.354" evidence="3"/>
<dbReference type="GO" id="GO:0003723">
    <property type="term" value="F:RNA binding"/>
    <property type="evidence" value="ECO:0007669"/>
    <property type="project" value="UniProtKB-UniRule"/>
</dbReference>
<proteinExistence type="predicted"/>
<feature type="compositionally biased region" description="Polar residues" evidence="16">
    <location>
        <begin position="334"/>
        <end position="348"/>
    </location>
</feature>
<feature type="compositionally biased region" description="Low complexity" evidence="16">
    <location>
        <begin position="66"/>
        <end position="77"/>
    </location>
</feature>
<gene>
    <name evidence="20" type="ORF">SCHPADRAFT_853807</name>
</gene>
<dbReference type="PANTHER" id="PTHR45814">
    <property type="entry name" value="HISTONE-LYSINE N-METHYLTRANSFERASE SETD1"/>
    <property type="match status" value="1"/>
</dbReference>
<evidence type="ECO:0000259" key="18">
    <source>
        <dbReference type="PROSITE" id="PS50280"/>
    </source>
</evidence>
<dbReference type="Pfam" id="PF00856">
    <property type="entry name" value="SET"/>
    <property type="match status" value="1"/>
</dbReference>
<accession>A0A0H2RKW9</accession>
<evidence type="ECO:0000259" key="19">
    <source>
        <dbReference type="PROSITE" id="PS50868"/>
    </source>
</evidence>
<evidence type="ECO:0000256" key="11">
    <source>
        <dbReference type="ARBA" id="ARBA00030093"/>
    </source>
</evidence>
<feature type="compositionally biased region" description="Polar residues" evidence="16">
    <location>
        <begin position="838"/>
        <end position="854"/>
    </location>
</feature>
<dbReference type="InterPro" id="IPR035979">
    <property type="entry name" value="RBD_domain_sf"/>
</dbReference>
<dbReference type="InterPro" id="IPR024657">
    <property type="entry name" value="COMPASS_Set1_N-SET"/>
</dbReference>
<keyword evidence="15" id="KW-0694">RNA-binding</keyword>
<reference evidence="20 21" key="1">
    <citation type="submission" date="2015-04" db="EMBL/GenBank/DDBJ databases">
        <title>Complete genome sequence of Schizopora paradoxa KUC8140, a cosmopolitan wood degrader in East Asia.</title>
        <authorList>
            <consortium name="DOE Joint Genome Institute"/>
            <person name="Min B."/>
            <person name="Park H."/>
            <person name="Jang Y."/>
            <person name="Kim J.-J."/>
            <person name="Kim K.H."/>
            <person name="Pangilinan J."/>
            <person name="Lipzen A."/>
            <person name="Riley R."/>
            <person name="Grigoriev I.V."/>
            <person name="Spatafora J.W."/>
            <person name="Choi I.-G."/>
        </authorList>
    </citation>
    <scope>NUCLEOTIDE SEQUENCE [LARGE SCALE GENOMIC DNA]</scope>
    <source>
        <strain evidence="20 21">KUC8140</strain>
    </source>
</reference>
<dbReference type="InterPro" id="IPR012677">
    <property type="entry name" value="Nucleotide-bd_a/b_plait_sf"/>
</dbReference>
<feature type="domain" description="RRM" evidence="17">
    <location>
        <begin position="584"/>
        <end position="667"/>
    </location>
</feature>
<feature type="compositionally biased region" description="Low complexity" evidence="16">
    <location>
        <begin position="269"/>
        <end position="278"/>
    </location>
</feature>
<feature type="compositionally biased region" description="Polar residues" evidence="16">
    <location>
        <begin position="92"/>
        <end position="101"/>
    </location>
</feature>
<feature type="compositionally biased region" description="Acidic residues" evidence="16">
    <location>
        <begin position="1143"/>
        <end position="1152"/>
    </location>
</feature>
<dbReference type="SMART" id="SM00360">
    <property type="entry name" value="RRM"/>
    <property type="match status" value="2"/>
</dbReference>
<evidence type="ECO:0000256" key="4">
    <source>
        <dbReference type="ARBA" id="ARBA00015839"/>
    </source>
</evidence>
<feature type="compositionally biased region" description="Low complexity" evidence="16">
    <location>
        <begin position="140"/>
        <end position="160"/>
    </location>
</feature>
<dbReference type="Pfam" id="PF11767">
    <property type="entry name" value="SET_assoc"/>
    <property type="match status" value="1"/>
</dbReference>
<evidence type="ECO:0000256" key="15">
    <source>
        <dbReference type="PROSITE-ProRule" id="PRU00176"/>
    </source>
</evidence>
<evidence type="ECO:0000256" key="12">
    <source>
        <dbReference type="ARBA" id="ARBA00047571"/>
    </source>
</evidence>
<dbReference type="Proteomes" id="UP000053477">
    <property type="component" value="Unassembled WGS sequence"/>
</dbReference>
<dbReference type="CDD" id="cd00590">
    <property type="entry name" value="RRM_SF"/>
    <property type="match status" value="1"/>
</dbReference>
<evidence type="ECO:0000256" key="10">
    <source>
        <dbReference type="ARBA" id="ARBA00023242"/>
    </source>
</evidence>
<dbReference type="GO" id="GO:0005694">
    <property type="term" value="C:chromosome"/>
    <property type="evidence" value="ECO:0007669"/>
    <property type="project" value="UniProtKB-SubCell"/>
</dbReference>
<dbReference type="STRING" id="27342.A0A0H2RKW9"/>
<dbReference type="InterPro" id="IPR000504">
    <property type="entry name" value="RRM_dom"/>
</dbReference>
<feature type="compositionally biased region" description="Polar residues" evidence="16">
    <location>
        <begin position="171"/>
        <end position="188"/>
    </location>
</feature>
<dbReference type="SUPFAM" id="SSF82199">
    <property type="entry name" value="SET domain"/>
    <property type="match status" value="1"/>
</dbReference>
<dbReference type="SUPFAM" id="SSF54928">
    <property type="entry name" value="RNA-binding domain, RBD"/>
    <property type="match status" value="1"/>
</dbReference>
<dbReference type="Gene3D" id="3.30.70.330">
    <property type="match status" value="1"/>
</dbReference>
<feature type="compositionally biased region" description="Low complexity" evidence="16">
    <location>
        <begin position="491"/>
        <end position="505"/>
    </location>
</feature>
<dbReference type="PROSITE" id="PS50280">
    <property type="entry name" value="SET"/>
    <property type="match status" value="1"/>
</dbReference>
<dbReference type="SMART" id="SM01291">
    <property type="entry name" value="N-SET"/>
    <property type="match status" value="1"/>
</dbReference>
<dbReference type="Pfam" id="PF11764">
    <property type="entry name" value="N-SET"/>
    <property type="match status" value="1"/>
</dbReference>
<feature type="compositionally biased region" description="Basic and acidic residues" evidence="16">
    <location>
        <begin position="1038"/>
        <end position="1067"/>
    </location>
</feature>
<evidence type="ECO:0000313" key="20">
    <source>
        <dbReference type="EMBL" id="KLO12494.1"/>
    </source>
</evidence>
<keyword evidence="6" id="KW-0489">Methyltransferase</keyword>
<keyword evidence="8" id="KW-0949">S-adenosyl-L-methionine</keyword>
<name>A0A0H2RKW9_9AGAM</name>
<keyword evidence="5" id="KW-0158">Chromosome</keyword>
<evidence type="ECO:0000256" key="16">
    <source>
        <dbReference type="SAM" id="MobiDB-lite"/>
    </source>
</evidence>
<keyword evidence="9" id="KW-0156">Chromatin regulator</keyword>
<evidence type="ECO:0000256" key="13">
    <source>
        <dbReference type="ARBA" id="ARBA00047583"/>
    </source>
</evidence>
<dbReference type="InterPro" id="IPR046341">
    <property type="entry name" value="SET_dom_sf"/>
</dbReference>
<evidence type="ECO:0000256" key="8">
    <source>
        <dbReference type="ARBA" id="ARBA00022691"/>
    </source>
</evidence>
<dbReference type="InterPro" id="IPR003616">
    <property type="entry name" value="Post-SET_dom"/>
</dbReference>
<feature type="compositionally biased region" description="Polar residues" evidence="16">
    <location>
        <begin position="22"/>
        <end position="34"/>
    </location>
</feature>
<feature type="region of interest" description="Disordered" evidence="16">
    <location>
        <begin position="491"/>
        <end position="515"/>
    </location>
</feature>
<feature type="region of interest" description="Disordered" evidence="16">
    <location>
        <begin position="1038"/>
        <end position="1233"/>
    </location>
</feature>
<dbReference type="OrthoDB" id="308383at2759"/>
<evidence type="ECO:0000256" key="2">
    <source>
        <dbReference type="ARBA" id="ARBA00004286"/>
    </source>
</evidence>
<feature type="compositionally biased region" description="Basic residues" evidence="16">
    <location>
        <begin position="1211"/>
        <end position="1225"/>
    </location>
</feature>
<evidence type="ECO:0000256" key="14">
    <source>
        <dbReference type="ARBA" id="ARBA00049129"/>
    </source>
</evidence>
<keyword evidence="21" id="KW-1185">Reference proteome</keyword>
<dbReference type="PROSITE" id="PS50102">
    <property type="entry name" value="RRM"/>
    <property type="match status" value="1"/>
</dbReference>
<dbReference type="GO" id="GO:0032259">
    <property type="term" value="P:methylation"/>
    <property type="evidence" value="ECO:0007669"/>
    <property type="project" value="UniProtKB-KW"/>
</dbReference>
<feature type="compositionally biased region" description="Basic and acidic residues" evidence="16">
    <location>
        <begin position="865"/>
        <end position="876"/>
    </location>
</feature>
<dbReference type="PRINTS" id="PR01217">
    <property type="entry name" value="PRICHEXTENSN"/>
</dbReference>
<evidence type="ECO:0000256" key="9">
    <source>
        <dbReference type="ARBA" id="ARBA00022853"/>
    </source>
</evidence>
<dbReference type="PANTHER" id="PTHR45814:SF2">
    <property type="entry name" value="HISTONE-LYSINE N-METHYLTRANSFERASE SETD1"/>
    <property type="match status" value="1"/>
</dbReference>
<evidence type="ECO:0000256" key="7">
    <source>
        <dbReference type="ARBA" id="ARBA00022679"/>
    </source>
</evidence>
<feature type="compositionally biased region" description="Basic and acidic residues" evidence="16">
    <location>
        <begin position="1095"/>
        <end position="1111"/>
    </location>
</feature>
<keyword evidence="10" id="KW-0539">Nucleus</keyword>
<feature type="compositionally biased region" description="Pro residues" evidence="16">
    <location>
        <begin position="251"/>
        <end position="268"/>
    </location>
</feature>